<accession>A0A7D5DW48</accession>
<evidence type="ECO:0000313" key="3">
    <source>
        <dbReference type="Proteomes" id="UP000509660"/>
    </source>
</evidence>
<sequence>MAEFERVEDYLPETVKEIVGVIGFPATEKLIKECGGITLHFSNFAREMVYLDKLTEVLGSENALKFKSYIGECDLYLPRCDIALKMLRNQQIYMDFCHLTEDKKQSGRVAMLQICPKYGLSDRTVWDIVRSFQNEHTHIQTPLF</sequence>
<reference evidence="2 3" key="1">
    <citation type="submission" date="2020-06" db="EMBL/GenBank/DDBJ databases">
        <title>Mannheimia pernigra sp. nov. isolated from bovine respiratory tract.</title>
        <authorList>
            <person name="Kuhnert P."/>
            <person name="Akarsu-Egger H."/>
        </authorList>
    </citation>
    <scope>NUCLEOTIDE SEQUENCE [LARGE SCALE GENOMIC DNA]</scope>
    <source>
        <strain evidence="2 3">BNO311</strain>
    </source>
</reference>
<dbReference type="Pfam" id="PF08765">
    <property type="entry name" value="Mor"/>
    <property type="match status" value="1"/>
</dbReference>
<feature type="domain" description="Mor transcription activator" evidence="1">
    <location>
        <begin position="37"/>
        <end position="138"/>
    </location>
</feature>
<dbReference type="InterPro" id="IPR009057">
    <property type="entry name" value="Homeodomain-like_sf"/>
</dbReference>
<keyword evidence="3" id="KW-1185">Reference proteome</keyword>
<gene>
    <name evidence="2" type="ORF">HV559_06235</name>
</gene>
<evidence type="ECO:0000259" key="1">
    <source>
        <dbReference type="Pfam" id="PF08765"/>
    </source>
</evidence>
<dbReference type="SUPFAM" id="SSF46689">
    <property type="entry name" value="Homeodomain-like"/>
    <property type="match status" value="1"/>
</dbReference>
<dbReference type="Proteomes" id="UP000509660">
    <property type="component" value="Chromosome"/>
</dbReference>
<dbReference type="AlphaFoldDB" id="A0A7D5DW48"/>
<evidence type="ECO:0000313" key="2">
    <source>
        <dbReference type="EMBL" id="QLB40501.1"/>
    </source>
</evidence>
<protein>
    <submittedName>
        <fullName evidence="2">Mor transcription activator family protein</fullName>
    </submittedName>
</protein>
<dbReference type="EMBL" id="CP055306">
    <property type="protein sequence ID" value="QLB40501.1"/>
    <property type="molecule type" value="Genomic_DNA"/>
</dbReference>
<proteinExistence type="predicted"/>
<organism evidence="2 3">
    <name type="scientific">Mannheimia pernigra</name>
    <dbReference type="NCBI Taxonomy" id="111844"/>
    <lineage>
        <taxon>Bacteria</taxon>
        <taxon>Pseudomonadati</taxon>
        <taxon>Pseudomonadota</taxon>
        <taxon>Gammaproteobacteria</taxon>
        <taxon>Pasteurellales</taxon>
        <taxon>Pasteurellaceae</taxon>
        <taxon>Mannheimia</taxon>
    </lineage>
</organism>
<name>A0A7D5DW48_9PAST</name>
<dbReference type="InterPro" id="IPR014875">
    <property type="entry name" value="Mor_transcription_activator"/>
</dbReference>
<dbReference type="RefSeq" id="WP_176809851.1">
    <property type="nucleotide sequence ID" value="NZ_CP055306.1"/>
</dbReference>